<accession>E3LHS0</accession>
<dbReference type="Pfam" id="PF10318">
    <property type="entry name" value="7TM_GPCR_Srh"/>
    <property type="match status" value="1"/>
</dbReference>
<sequence length="325" mass="37638">MNFTFYLDTPAFQSLALHLMLALEIPVHMFGAFCILFRTPGSMRSVKWGMLNLHIWSMGLDLGVSLLTIPYILYPALAGFTLGVLNDFDVPLPYQAYLLAVLIGLLGVSIVTILENRYSVMFVQDHWWRHFRIPFLIFNYIFALVYFLPAYYYIPEQTSALKEVFEMLPELPQDIYNAHVFVLATDFRYVVLPVFVMSSLLVMESGCFIILIYNNMKERTKQLSLSRNTIRMQRKFLRALNIQTCIPLLILMLPMGYLVASRIFNIYFQSANNLCFIIIAVHGLSSTLIMLYIHAPYRDVCLRIFCSKLTKYSRRWSTTVISTAM</sequence>
<dbReference type="Proteomes" id="UP000008281">
    <property type="component" value="Unassembled WGS sequence"/>
</dbReference>
<dbReference type="EMBL" id="DS268409">
    <property type="protein sequence ID" value="EFO95150.1"/>
    <property type="molecule type" value="Genomic_DNA"/>
</dbReference>
<dbReference type="InterPro" id="IPR053220">
    <property type="entry name" value="Nematode_rcpt-like_serp_H"/>
</dbReference>
<gene>
    <name evidence="1" type="ORF">CRE_08831</name>
</gene>
<reference evidence="1" key="1">
    <citation type="submission" date="2007-07" db="EMBL/GenBank/DDBJ databases">
        <title>PCAP assembly of the Caenorhabditis remanei genome.</title>
        <authorList>
            <consortium name="The Caenorhabditis remanei Sequencing Consortium"/>
            <person name="Wilson R.K."/>
        </authorList>
    </citation>
    <scope>NUCLEOTIDE SEQUENCE [LARGE SCALE GENOMIC DNA]</scope>
    <source>
        <strain evidence="1">PB4641</strain>
    </source>
</reference>
<dbReference type="eggNOG" id="ENOG502SY7B">
    <property type="taxonomic scope" value="Eukaryota"/>
</dbReference>
<keyword evidence="2" id="KW-1185">Reference proteome</keyword>
<dbReference type="OrthoDB" id="5810635at2759"/>
<dbReference type="AlphaFoldDB" id="E3LHS0"/>
<dbReference type="FunCoup" id="E3LHS0">
    <property type="interactions" value="2"/>
</dbReference>
<dbReference type="OMA" id="VKWGMLN"/>
<dbReference type="PANTHER" id="PTHR22941:SF307">
    <property type="entry name" value="SERPENTINE RECEPTOR, CLASS H"/>
    <property type="match status" value="1"/>
</dbReference>
<evidence type="ECO:0000313" key="2">
    <source>
        <dbReference type="Proteomes" id="UP000008281"/>
    </source>
</evidence>
<dbReference type="HOGENOM" id="CLU_042960_1_1_1"/>
<protein>
    <submittedName>
        <fullName evidence="1">Uncharacterized protein</fullName>
    </submittedName>
</protein>
<evidence type="ECO:0000313" key="1">
    <source>
        <dbReference type="EMBL" id="EFO95150.1"/>
    </source>
</evidence>
<dbReference type="PANTHER" id="PTHR22941">
    <property type="entry name" value="SERPENTINE RECEPTOR"/>
    <property type="match status" value="1"/>
</dbReference>
<dbReference type="InterPro" id="IPR019422">
    <property type="entry name" value="7TM_GPCR_serpentine_rcpt_Srh"/>
</dbReference>
<organism evidence="2">
    <name type="scientific">Caenorhabditis remanei</name>
    <name type="common">Caenorhabditis vulgaris</name>
    <dbReference type="NCBI Taxonomy" id="31234"/>
    <lineage>
        <taxon>Eukaryota</taxon>
        <taxon>Metazoa</taxon>
        <taxon>Ecdysozoa</taxon>
        <taxon>Nematoda</taxon>
        <taxon>Chromadorea</taxon>
        <taxon>Rhabditida</taxon>
        <taxon>Rhabditina</taxon>
        <taxon>Rhabditomorpha</taxon>
        <taxon>Rhabditoidea</taxon>
        <taxon>Rhabditidae</taxon>
        <taxon>Peloderinae</taxon>
        <taxon>Caenorhabditis</taxon>
    </lineage>
</organism>
<proteinExistence type="predicted"/>
<name>E3LHS0_CAERE</name>